<protein>
    <submittedName>
        <fullName evidence="4">Anthranilate phosphoribosyltransferase</fullName>
        <ecNumber evidence="4">2.4.2.18</ecNumber>
    </submittedName>
</protein>
<dbReference type="InterPro" id="IPR000312">
    <property type="entry name" value="Glycosyl_Trfase_fam3"/>
</dbReference>
<dbReference type="PANTHER" id="PTHR43285">
    <property type="entry name" value="ANTHRANILATE PHOSPHORIBOSYLTRANSFERASE"/>
    <property type="match status" value="1"/>
</dbReference>
<evidence type="ECO:0000256" key="2">
    <source>
        <dbReference type="ARBA" id="ARBA00022679"/>
    </source>
</evidence>
<feature type="non-terminal residue" evidence="4">
    <location>
        <position position="1"/>
    </location>
</feature>
<keyword evidence="1 4" id="KW-0328">Glycosyltransferase</keyword>
<dbReference type="GO" id="GO:0000162">
    <property type="term" value="P:L-tryptophan biosynthetic process"/>
    <property type="evidence" value="ECO:0007669"/>
    <property type="project" value="InterPro"/>
</dbReference>
<evidence type="ECO:0000259" key="3">
    <source>
        <dbReference type="Pfam" id="PF00591"/>
    </source>
</evidence>
<name>A0A3B1C9B0_9ZZZZ</name>
<dbReference type="NCBIfam" id="TIGR01245">
    <property type="entry name" value="trpD"/>
    <property type="match status" value="1"/>
</dbReference>
<dbReference type="EMBL" id="UOGC01000090">
    <property type="protein sequence ID" value="VAX19450.1"/>
    <property type="molecule type" value="Genomic_DNA"/>
</dbReference>
<accession>A0A3B1C9B0</accession>
<proteinExistence type="predicted"/>
<feature type="domain" description="Glycosyl transferase family 3" evidence="3">
    <location>
        <begin position="1"/>
        <end position="205"/>
    </location>
</feature>
<dbReference type="SUPFAM" id="SSF52418">
    <property type="entry name" value="Nucleoside phosphorylase/phosphoribosyltransferase catalytic domain"/>
    <property type="match status" value="1"/>
</dbReference>
<dbReference type="InterPro" id="IPR005940">
    <property type="entry name" value="Anthranilate_Pribosyl_Tfrase"/>
</dbReference>
<sequence>SADVLKALGVNIEAPVATVEKSLQTVGIGFLFAPLMHGAMKHAIGPRREVGIRTLFNVLGPLTNPAGAKCQLTGVYSKALVEPVANVLMRLGSERVFVVHGYDGLDEITVTGGTEVAMLKDGKIKTFTIAPSDFGMEVRHADDIKGSDAEGNAKITRDILSGTERGAKRDITVLNASAAICAGGLAETIGKAVPMAREAIDSGAAMEKLEKMIEVCK</sequence>
<reference evidence="4" key="1">
    <citation type="submission" date="2018-06" db="EMBL/GenBank/DDBJ databases">
        <authorList>
            <person name="Zhirakovskaya E."/>
        </authorList>
    </citation>
    <scope>NUCLEOTIDE SEQUENCE</scope>
</reference>
<dbReference type="GO" id="GO:0004048">
    <property type="term" value="F:anthranilate phosphoribosyltransferase activity"/>
    <property type="evidence" value="ECO:0007669"/>
    <property type="project" value="UniProtKB-EC"/>
</dbReference>
<dbReference type="Pfam" id="PF00591">
    <property type="entry name" value="Glycos_transf_3"/>
    <property type="match status" value="1"/>
</dbReference>
<dbReference type="GO" id="GO:0005829">
    <property type="term" value="C:cytosol"/>
    <property type="evidence" value="ECO:0007669"/>
    <property type="project" value="TreeGrafter"/>
</dbReference>
<organism evidence="4">
    <name type="scientific">hydrothermal vent metagenome</name>
    <dbReference type="NCBI Taxonomy" id="652676"/>
    <lineage>
        <taxon>unclassified sequences</taxon>
        <taxon>metagenomes</taxon>
        <taxon>ecological metagenomes</taxon>
    </lineage>
</organism>
<dbReference type="EC" id="2.4.2.18" evidence="4"/>
<keyword evidence="2 4" id="KW-0808">Transferase</keyword>
<dbReference type="AlphaFoldDB" id="A0A3B1C9B0"/>
<dbReference type="PANTHER" id="PTHR43285:SF2">
    <property type="entry name" value="ANTHRANILATE PHOSPHORIBOSYLTRANSFERASE"/>
    <property type="match status" value="1"/>
</dbReference>
<gene>
    <name evidence="4" type="ORF">MNBD_NITROSPINAE01-244</name>
</gene>
<evidence type="ECO:0000256" key="1">
    <source>
        <dbReference type="ARBA" id="ARBA00022676"/>
    </source>
</evidence>
<evidence type="ECO:0000313" key="4">
    <source>
        <dbReference type="EMBL" id="VAX19450.1"/>
    </source>
</evidence>
<dbReference type="InterPro" id="IPR035902">
    <property type="entry name" value="Nuc_phospho_transferase"/>
</dbReference>
<dbReference type="Gene3D" id="3.40.1030.10">
    <property type="entry name" value="Nucleoside phosphorylase/phosphoribosyltransferase catalytic domain"/>
    <property type="match status" value="1"/>
</dbReference>